<accession>A0A8G0ZY15</accession>
<protein>
    <recommendedName>
        <fullName evidence="3">Alanine--tRNA ligase</fullName>
    </recommendedName>
    <alternativeName>
        <fullName evidence="6">Alanyl-tRNA synthetase</fullName>
    </alternativeName>
</protein>
<name>A0A8G0ZY15_9RHOB</name>
<dbReference type="GO" id="GO:0003676">
    <property type="term" value="F:nucleic acid binding"/>
    <property type="evidence" value="ECO:0007669"/>
    <property type="project" value="InterPro"/>
</dbReference>
<evidence type="ECO:0000256" key="1">
    <source>
        <dbReference type="ARBA" id="ARBA00001947"/>
    </source>
</evidence>
<evidence type="ECO:0000313" key="9">
    <source>
        <dbReference type="Proteomes" id="UP000826300"/>
    </source>
</evidence>
<dbReference type="Proteomes" id="UP000826300">
    <property type="component" value="Chromosome"/>
</dbReference>
<dbReference type="GO" id="GO:0005737">
    <property type="term" value="C:cytoplasm"/>
    <property type="evidence" value="ECO:0007669"/>
    <property type="project" value="UniProtKB-SubCell"/>
</dbReference>
<evidence type="ECO:0000313" key="8">
    <source>
        <dbReference type="EMBL" id="QYZ71585.1"/>
    </source>
</evidence>
<dbReference type="SUPFAM" id="SSF55186">
    <property type="entry name" value="ThrRS/AlaRS common domain"/>
    <property type="match status" value="1"/>
</dbReference>
<dbReference type="Pfam" id="PF07973">
    <property type="entry name" value="tRNA_SAD"/>
    <property type="match status" value="1"/>
</dbReference>
<dbReference type="Gene3D" id="3.30.980.10">
    <property type="entry name" value="Threonyl-trna Synthetase, Chain A, domain 2"/>
    <property type="match status" value="1"/>
</dbReference>
<dbReference type="KEGG" id="nsm:JO391_08860"/>
<feature type="domain" description="Alanyl-transfer RNA synthetases family profile" evidence="7">
    <location>
        <begin position="1"/>
        <end position="239"/>
    </location>
</feature>
<dbReference type="RefSeq" id="WP_220664184.1">
    <property type="nucleotide sequence ID" value="NZ_CP069370.1"/>
</dbReference>
<dbReference type="GO" id="GO:0006419">
    <property type="term" value="P:alanyl-tRNA aminoacylation"/>
    <property type="evidence" value="ECO:0007669"/>
    <property type="project" value="InterPro"/>
</dbReference>
<evidence type="ECO:0000256" key="4">
    <source>
        <dbReference type="ARBA" id="ARBA00022723"/>
    </source>
</evidence>
<dbReference type="GO" id="GO:0004813">
    <property type="term" value="F:alanine-tRNA ligase activity"/>
    <property type="evidence" value="ECO:0007669"/>
    <property type="project" value="InterPro"/>
</dbReference>
<dbReference type="PROSITE" id="PS50860">
    <property type="entry name" value="AA_TRNA_LIGASE_II_ALA"/>
    <property type="match status" value="1"/>
</dbReference>
<dbReference type="SMART" id="SM00863">
    <property type="entry name" value="tRNA_SAD"/>
    <property type="match status" value="1"/>
</dbReference>
<dbReference type="AlphaFoldDB" id="A0A8G0ZY15"/>
<dbReference type="InterPro" id="IPR009000">
    <property type="entry name" value="Transl_B-barrel_sf"/>
</dbReference>
<dbReference type="InterPro" id="IPR012947">
    <property type="entry name" value="tRNA_SAD"/>
</dbReference>
<dbReference type="InterPro" id="IPR018164">
    <property type="entry name" value="Ala-tRNA-synth_IIc_N"/>
</dbReference>
<evidence type="ECO:0000256" key="2">
    <source>
        <dbReference type="ARBA" id="ARBA00004496"/>
    </source>
</evidence>
<gene>
    <name evidence="8" type="ORF">JO391_08860</name>
</gene>
<keyword evidence="5" id="KW-0862">Zinc</keyword>
<evidence type="ECO:0000256" key="3">
    <source>
        <dbReference type="ARBA" id="ARBA00017959"/>
    </source>
</evidence>
<dbReference type="PANTHER" id="PTHR43462:SF1">
    <property type="entry name" value="ALANYL-TRNA EDITING PROTEIN AARSD1"/>
    <property type="match status" value="1"/>
</dbReference>
<dbReference type="InterPro" id="IPR051335">
    <property type="entry name" value="Alanyl-tRNA_Editing_Enzymes"/>
</dbReference>
<evidence type="ECO:0000256" key="5">
    <source>
        <dbReference type="ARBA" id="ARBA00022833"/>
    </source>
</evidence>
<dbReference type="EMBL" id="CP069370">
    <property type="protein sequence ID" value="QYZ71585.1"/>
    <property type="molecule type" value="Genomic_DNA"/>
</dbReference>
<proteinExistence type="predicted"/>
<dbReference type="InterPro" id="IPR018163">
    <property type="entry name" value="Thr/Ala-tRNA-synth_IIc_edit"/>
</dbReference>
<dbReference type="PANTHER" id="PTHR43462">
    <property type="entry name" value="ALANYL-TRNA EDITING PROTEIN"/>
    <property type="match status" value="1"/>
</dbReference>
<dbReference type="Pfam" id="PF01411">
    <property type="entry name" value="tRNA-synt_2c"/>
    <property type="match status" value="1"/>
</dbReference>
<dbReference type="Gene3D" id="2.40.30.130">
    <property type="match status" value="1"/>
</dbReference>
<dbReference type="GO" id="GO:0002161">
    <property type="term" value="F:aminoacyl-tRNA deacylase activity"/>
    <property type="evidence" value="ECO:0007669"/>
    <property type="project" value="UniProtKB-ARBA"/>
</dbReference>
<dbReference type="GO" id="GO:0046872">
    <property type="term" value="F:metal ion binding"/>
    <property type="evidence" value="ECO:0007669"/>
    <property type="project" value="UniProtKB-KW"/>
</dbReference>
<organism evidence="8 9">
    <name type="scientific">Neotabrizicola shimadae</name>
    <dbReference type="NCBI Taxonomy" id="2807096"/>
    <lineage>
        <taxon>Bacteria</taxon>
        <taxon>Pseudomonadati</taxon>
        <taxon>Pseudomonadota</taxon>
        <taxon>Alphaproteobacteria</taxon>
        <taxon>Rhodobacterales</taxon>
        <taxon>Paracoccaceae</taxon>
        <taxon>Neotabrizicola</taxon>
    </lineage>
</organism>
<keyword evidence="9" id="KW-1185">Reference proteome</keyword>
<dbReference type="InterPro" id="IPR018165">
    <property type="entry name" value="Ala-tRNA-synth_IIc_core"/>
</dbReference>
<keyword evidence="4" id="KW-0479">Metal-binding</keyword>
<dbReference type="SUPFAM" id="SSF50447">
    <property type="entry name" value="Translation proteins"/>
    <property type="match status" value="1"/>
</dbReference>
<comment type="subcellular location">
    <subcellularLocation>
        <location evidence="2">Cytoplasm</location>
    </subcellularLocation>
</comment>
<evidence type="ECO:0000259" key="7">
    <source>
        <dbReference type="PROSITE" id="PS50860"/>
    </source>
</evidence>
<comment type="cofactor">
    <cofactor evidence="1">
        <name>Zn(2+)</name>
        <dbReference type="ChEBI" id="CHEBI:29105"/>
    </cofactor>
</comment>
<sequence length="239" mass="25738">MPSELLFREDAYLREAQGKVLGHTDEGGILLDRCLFYATAGGQPGDSGWLSWGDIRLPVATAVKAEGGLVALVPAEPAELPPPGTEVLQVLDWERRHAHMRVHTALHLLSVVIPLPVTGGQIGAGRGRLDFDMPEPPDDVLALEARVNALVDLDLPVTDTWISDEELAANPGLVKTMSVMPPTGQGKVRLVRIGTPDKQVDLQPCGGTHVARTGEIGRVEIGKIEKKGRINRRVTLTLI</sequence>
<dbReference type="GO" id="GO:0005524">
    <property type="term" value="F:ATP binding"/>
    <property type="evidence" value="ECO:0007669"/>
    <property type="project" value="InterPro"/>
</dbReference>
<evidence type="ECO:0000256" key="6">
    <source>
        <dbReference type="ARBA" id="ARBA00032577"/>
    </source>
</evidence>
<reference evidence="8" key="1">
    <citation type="submission" date="2021-02" db="EMBL/GenBank/DDBJ databases">
        <title>Rhodobacter shimadae sp. nov., an aerobic anoxygenic phototrophic bacterium isolated from a hot spring.</title>
        <authorList>
            <person name="Muramatsu S."/>
            <person name="Haruta S."/>
            <person name="Hirose S."/>
            <person name="Hanada S."/>
        </authorList>
    </citation>
    <scope>NUCLEOTIDE SEQUENCE</scope>
    <source>
        <strain evidence="8">N10</strain>
    </source>
</reference>